<reference evidence="1 2" key="1">
    <citation type="submission" date="2024-03" db="EMBL/GenBank/DDBJ databases">
        <title>Sulfurimonas sp. HSL3-1.</title>
        <authorList>
            <person name="Wang S."/>
        </authorList>
    </citation>
    <scope>NUCLEOTIDE SEQUENCE [LARGE SCALE GENOMIC DNA]</scope>
    <source>
        <strain evidence="1 2">HSL3-1</strain>
    </source>
</reference>
<proteinExistence type="predicted"/>
<protein>
    <recommendedName>
        <fullName evidence="3">Transposase</fullName>
    </recommendedName>
</protein>
<dbReference type="Proteomes" id="UP001447842">
    <property type="component" value="Chromosome"/>
</dbReference>
<keyword evidence="2" id="KW-1185">Reference proteome</keyword>
<accession>A0ABZ3H950</accession>
<organism evidence="1 2">
    <name type="scientific">Sulfurimonas diazotrophicus</name>
    <dbReference type="NCBI Taxonomy" id="3131939"/>
    <lineage>
        <taxon>Bacteria</taxon>
        <taxon>Pseudomonadati</taxon>
        <taxon>Campylobacterota</taxon>
        <taxon>Epsilonproteobacteria</taxon>
        <taxon>Campylobacterales</taxon>
        <taxon>Sulfurimonadaceae</taxon>
        <taxon>Sulfurimonas</taxon>
    </lineage>
</organism>
<evidence type="ECO:0008006" key="3">
    <source>
        <dbReference type="Google" id="ProtNLM"/>
    </source>
</evidence>
<dbReference type="RefSeq" id="WP_345972664.1">
    <property type="nucleotide sequence ID" value="NZ_CP147920.1"/>
</dbReference>
<evidence type="ECO:0000313" key="1">
    <source>
        <dbReference type="EMBL" id="XAU15056.1"/>
    </source>
</evidence>
<dbReference type="EMBL" id="CP147920">
    <property type="protein sequence ID" value="XAU15056.1"/>
    <property type="molecule type" value="Genomic_DNA"/>
</dbReference>
<sequence length="227" mass="27448">MSTLQHCPYCQGSIYRLGDGRYKCGRCRRKVSPARVAKVRTLIASFSRDENASVSAEALGLSYVSVHRYFGQFRQLCARICEDEYETRRHLSCEYEEYFYLERAKKRRKNAVFDAHNFLTFDYEGHLYTIVMPSLQQFRNQFIEDDLESVYAEEFARFRRQSRLIKISSRHNNIVRFWEYFEVNILRYRGVCDESFPLYLKEMEFKFNHPASERERLLIDYYFKEHE</sequence>
<name>A0ABZ3H950_9BACT</name>
<gene>
    <name evidence="1" type="ORF">WCY31_12565</name>
</gene>
<evidence type="ECO:0000313" key="2">
    <source>
        <dbReference type="Proteomes" id="UP001447842"/>
    </source>
</evidence>